<evidence type="ECO:0000256" key="6">
    <source>
        <dbReference type="ARBA" id="ARBA00023136"/>
    </source>
</evidence>
<feature type="transmembrane region" description="Helical" evidence="7">
    <location>
        <begin position="124"/>
        <end position="144"/>
    </location>
</feature>
<dbReference type="GO" id="GO:0016740">
    <property type="term" value="F:transferase activity"/>
    <property type="evidence" value="ECO:0007669"/>
    <property type="project" value="UniProtKB-KW"/>
</dbReference>
<dbReference type="EMBL" id="FTPL01000001">
    <property type="protein sequence ID" value="SIT70802.1"/>
    <property type="molecule type" value="Genomic_DNA"/>
</dbReference>
<feature type="transmembrane region" description="Helical" evidence="7">
    <location>
        <begin position="12"/>
        <end position="32"/>
    </location>
</feature>
<gene>
    <name evidence="9" type="ORF">SAMN05428946_0651</name>
</gene>
<organism evidence="9 10">
    <name type="scientific">Edaphobacillus lindanitolerans</name>
    <dbReference type="NCBI Taxonomy" id="550447"/>
    <lineage>
        <taxon>Bacteria</taxon>
        <taxon>Bacillati</taxon>
        <taxon>Bacillota</taxon>
        <taxon>Bacilli</taxon>
        <taxon>Bacillales</taxon>
        <taxon>Bacillaceae</taxon>
        <taxon>Edaphobacillus</taxon>
    </lineage>
</organism>
<dbReference type="GO" id="GO:0005886">
    <property type="term" value="C:plasma membrane"/>
    <property type="evidence" value="ECO:0007669"/>
    <property type="project" value="UniProtKB-SubCell"/>
</dbReference>
<evidence type="ECO:0000256" key="2">
    <source>
        <dbReference type="ARBA" id="ARBA00004936"/>
    </source>
</evidence>
<evidence type="ECO:0000256" key="3">
    <source>
        <dbReference type="ARBA" id="ARBA00022475"/>
    </source>
</evidence>
<dbReference type="Proteomes" id="UP000187550">
    <property type="component" value="Unassembled WGS sequence"/>
</dbReference>
<evidence type="ECO:0000256" key="5">
    <source>
        <dbReference type="ARBA" id="ARBA00022989"/>
    </source>
</evidence>
<keyword evidence="9" id="KW-0808">Transferase</keyword>
<evidence type="ECO:0000256" key="4">
    <source>
        <dbReference type="ARBA" id="ARBA00022692"/>
    </source>
</evidence>
<dbReference type="STRING" id="550447.SAMN05428946_0651"/>
<protein>
    <submittedName>
        <fullName evidence="9">Phosphoglycerol transferase MdoB</fullName>
    </submittedName>
</protein>
<evidence type="ECO:0000256" key="1">
    <source>
        <dbReference type="ARBA" id="ARBA00004651"/>
    </source>
</evidence>
<keyword evidence="4 7" id="KW-0812">Transmembrane</keyword>
<proteinExistence type="predicted"/>
<reference evidence="10" key="1">
    <citation type="submission" date="2017-01" db="EMBL/GenBank/DDBJ databases">
        <authorList>
            <person name="Varghese N."/>
            <person name="Submissions S."/>
        </authorList>
    </citation>
    <scope>NUCLEOTIDE SEQUENCE [LARGE SCALE GENOMIC DNA]</scope>
    <source>
        <strain evidence="10">MNA4</strain>
    </source>
</reference>
<feature type="transmembrane region" description="Helical" evidence="7">
    <location>
        <begin position="75"/>
        <end position="93"/>
    </location>
</feature>
<keyword evidence="6 7" id="KW-0472">Membrane</keyword>
<sequence length="617" mass="70371">MYKWEKRILIVVYLLSLTVIICINSSLIVDWLNKSLFVDFSLLENLDVRTSFYSGASLVVLIFFAMYAIFGTFIVSLLVTNLIFAAIVISNQIKVKERNEFITFKELQAISSPKELLSFVDIPVGQALLVLLTILSVLVLFHYVSKKIAKKMNFNIGLKTRVGILLIALVPLIVIFVHPDTYNARILKYEKTNSHNFNPVARARQDGFIPSFVHTIKPDYMQKPANYNRQNIERISSDYLKKAKSINSGRSNNLSDSQTILYLSETLMDPKRIPDLLKNETPIPYITDMQKVHSGGTVYSQYIGGGTANIEWSVLTSFSLELFNEPMATTPYSDFYVGAKNHHSILNYIKNDKVAIHPYTASLYRRKSVYREMGFDDFLYLDNGIQHTGKLGTFQRVADEEFHKDILRVLGEEETGFIHALSMQNHSPFNGELPDMQYSPDINFDIYPEKDGQGLVNYLKGTRASDEAIRQLIEELSASDKDINLMLYGDHFPSLFRGKEEQFPGSLLHETPWLLYMNNGRSEGGINLEGISPMFLTTVILKEGDYFVSPFHSLMDQLLESGVKRIGKDFIVTDAGRIADLMMDPETRQLVEDYRMVVYDALFGSNWLPDDFFNSFE</sequence>
<dbReference type="InterPro" id="IPR017850">
    <property type="entry name" value="Alkaline_phosphatase_core_sf"/>
</dbReference>
<feature type="transmembrane region" description="Helical" evidence="7">
    <location>
        <begin position="52"/>
        <end position="70"/>
    </location>
</feature>
<dbReference type="RefSeq" id="WP_076756911.1">
    <property type="nucleotide sequence ID" value="NZ_FTPL01000001.1"/>
</dbReference>
<keyword evidence="5 7" id="KW-1133">Transmembrane helix</keyword>
<dbReference type="OrthoDB" id="243547at2"/>
<evidence type="ECO:0000313" key="10">
    <source>
        <dbReference type="Proteomes" id="UP000187550"/>
    </source>
</evidence>
<dbReference type="AlphaFoldDB" id="A0A1U7PMU1"/>
<dbReference type="PANTHER" id="PTHR47371:SF3">
    <property type="entry name" value="PHOSPHOGLYCEROL TRANSFERASE I"/>
    <property type="match status" value="1"/>
</dbReference>
<dbReference type="InterPro" id="IPR000917">
    <property type="entry name" value="Sulfatase_N"/>
</dbReference>
<dbReference type="InterPro" id="IPR050448">
    <property type="entry name" value="OpgB/LTA_synthase_biosynth"/>
</dbReference>
<name>A0A1U7PMU1_9BACI</name>
<dbReference type="Gene3D" id="3.40.720.10">
    <property type="entry name" value="Alkaline Phosphatase, subunit A"/>
    <property type="match status" value="1"/>
</dbReference>
<comment type="subcellular location">
    <subcellularLocation>
        <location evidence="1">Cell membrane</location>
        <topology evidence="1">Multi-pass membrane protein</topology>
    </subcellularLocation>
</comment>
<accession>A0A1U7PMU1</accession>
<dbReference type="CDD" id="cd16015">
    <property type="entry name" value="LTA_synthase"/>
    <property type="match status" value="1"/>
</dbReference>
<dbReference type="Pfam" id="PF00884">
    <property type="entry name" value="Sulfatase"/>
    <property type="match status" value="1"/>
</dbReference>
<comment type="pathway">
    <text evidence="2">Cell wall biogenesis; lipoteichoic acid biosynthesis.</text>
</comment>
<feature type="domain" description="Sulfatase N-terminal" evidence="8">
    <location>
        <begin position="260"/>
        <end position="541"/>
    </location>
</feature>
<keyword evidence="10" id="KW-1185">Reference proteome</keyword>
<evidence type="ECO:0000256" key="7">
    <source>
        <dbReference type="SAM" id="Phobius"/>
    </source>
</evidence>
<evidence type="ECO:0000259" key="8">
    <source>
        <dbReference type="Pfam" id="PF00884"/>
    </source>
</evidence>
<evidence type="ECO:0000313" key="9">
    <source>
        <dbReference type="EMBL" id="SIT70802.1"/>
    </source>
</evidence>
<keyword evidence="3" id="KW-1003">Cell membrane</keyword>
<dbReference type="PANTHER" id="PTHR47371">
    <property type="entry name" value="LIPOTEICHOIC ACID SYNTHASE"/>
    <property type="match status" value="1"/>
</dbReference>
<feature type="transmembrane region" description="Helical" evidence="7">
    <location>
        <begin position="156"/>
        <end position="177"/>
    </location>
</feature>